<name>D6SJW5_9BACT</name>
<organism evidence="1 2">
    <name type="scientific">Desulfonatronospira thiodismutans ASO3-1</name>
    <dbReference type="NCBI Taxonomy" id="555779"/>
    <lineage>
        <taxon>Bacteria</taxon>
        <taxon>Pseudomonadati</taxon>
        <taxon>Thermodesulfobacteriota</taxon>
        <taxon>Desulfovibrionia</taxon>
        <taxon>Desulfovibrionales</taxon>
        <taxon>Desulfonatronovibrionaceae</taxon>
        <taxon>Desulfonatronospira</taxon>
    </lineage>
</organism>
<reference evidence="1" key="1">
    <citation type="submission" date="2010-05" db="EMBL/GenBank/DDBJ databases">
        <title>The draft genome of Desulfonatronospira thiodismutans ASO3-1.</title>
        <authorList>
            <consortium name="US DOE Joint Genome Institute (JGI-PGF)"/>
            <person name="Lucas S."/>
            <person name="Copeland A."/>
            <person name="Lapidus A."/>
            <person name="Cheng J.-F."/>
            <person name="Bruce D."/>
            <person name="Goodwin L."/>
            <person name="Pitluck S."/>
            <person name="Chertkov O."/>
            <person name="Brettin T."/>
            <person name="Detter J.C."/>
            <person name="Han C."/>
            <person name="Land M.L."/>
            <person name="Hauser L."/>
            <person name="Kyrpides N."/>
            <person name="Mikhailova N."/>
            <person name="Muyzer G."/>
            <person name="Woyke T."/>
        </authorList>
    </citation>
    <scope>NUCLEOTIDE SEQUENCE [LARGE SCALE GENOMIC DNA]</scope>
    <source>
        <strain evidence="1">ASO3-1</strain>
    </source>
</reference>
<dbReference type="EMBL" id="ACJN02000001">
    <property type="protein sequence ID" value="EFI36168.1"/>
    <property type="molecule type" value="Genomic_DNA"/>
</dbReference>
<sequence>MYRDREQARRTECPFAKNGFLAAPSEAELGPEAKMCSAEDCMMWRETREFEGRNIHPVGWCGLAGEPRG</sequence>
<dbReference type="OrthoDB" id="5459581at2"/>
<comment type="caution">
    <text evidence="1">The sequence shown here is derived from an EMBL/GenBank/DDBJ whole genome shotgun (WGS) entry which is preliminary data.</text>
</comment>
<evidence type="ECO:0000313" key="1">
    <source>
        <dbReference type="EMBL" id="EFI36168.1"/>
    </source>
</evidence>
<keyword evidence="2" id="KW-1185">Reference proteome</keyword>
<evidence type="ECO:0000313" key="2">
    <source>
        <dbReference type="Proteomes" id="UP000005496"/>
    </source>
</evidence>
<protein>
    <submittedName>
        <fullName evidence="1">Uncharacterized protein</fullName>
    </submittedName>
</protein>
<dbReference type="AlphaFoldDB" id="D6SJW5"/>
<dbReference type="RefSeq" id="WP_008869290.1">
    <property type="nucleotide sequence ID" value="NZ_ACJN02000001.1"/>
</dbReference>
<dbReference type="Proteomes" id="UP000005496">
    <property type="component" value="Unassembled WGS sequence"/>
</dbReference>
<accession>D6SJW5</accession>
<proteinExistence type="predicted"/>
<gene>
    <name evidence="1" type="ORF">Dthio_PD3624</name>
</gene>